<keyword evidence="4 7" id="KW-0676">Redox-active center</keyword>
<reference evidence="10" key="1">
    <citation type="submission" date="2020-10" db="EMBL/GenBank/DDBJ databases">
        <title>Unveiling of a novel bifunctional photoreceptor, Dualchrome1, isolated from a cosmopolitan green alga.</title>
        <authorList>
            <person name="Suzuki S."/>
            <person name="Kawachi M."/>
        </authorList>
    </citation>
    <scope>NUCLEOTIDE SEQUENCE</scope>
    <source>
        <strain evidence="10">NIES 2893</strain>
    </source>
</reference>
<dbReference type="PANTHER" id="PTHR45663:SF15">
    <property type="entry name" value="THIOREDOXIN Y1, CHLOROPLASTIC"/>
    <property type="match status" value="1"/>
</dbReference>
<dbReference type="InterPro" id="IPR036249">
    <property type="entry name" value="Thioredoxin-like_sf"/>
</dbReference>
<dbReference type="EMBL" id="BNJQ01000018">
    <property type="protein sequence ID" value="GHP07925.1"/>
    <property type="molecule type" value="Genomic_DNA"/>
</dbReference>
<dbReference type="AlphaFoldDB" id="A0A830HMT6"/>
<keyword evidence="11" id="KW-1185">Reference proteome</keyword>
<dbReference type="PIRSF" id="PIRSF000077">
    <property type="entry name" value="Thioredoxin"/>
    <property type="match status" value="1"/>
</dbReference>
<feature type="region of interest" description="Disordered" evidence="8">
    <location>
        <begin position="90"/>
        <end position="110"/>
    </location>
</feature>
<protein>
    <recommendedName>
        <fullName evidence="5">Thioredoxin</fullName>
    </recommendedName>
</protein>
<dbReference type="GO" id="GO:0005737">
    <property type="term" value="C:cytoplasm"/>
    <property type="evidence" value="ECO:0007669"/>
    <property type="project" value="TreeGrafter"/>
</dbReference>
<evidence type="ECO:0000256" key="1">
    <source>
        <dbReference type="ARBA" id="ARBA00022448"/>
    </source>
</evidence>
<dbReference type="PROSITE" id="PS00194">
    <property type="entry name" value="THIOREDOXIN_1"/>
    <property type="match status" value="1"/>
</dbReference>
<dbReference type="Pfam" id="PF00085">
    <property type="entry name" value="Thioredoxin"/>
    <property type="match status" value="1"/>
</dbReference>
<name>A0A830HMT6_9CHLO</name>
<comment type="caution">
    <text evidence="10">The sequence shown here is derived from an EMBL/GenBank/DDBJ whole genome shotgun (WGS) entry which is preliminary data.</text>
</comment>
<dbReference type="CDD" id="cd02947">
    <property type="entry name" value="TRX_family"/>
    <property type="match status" value="1"/>
</dbReference>
<evidence type="ECO:0000256" key="2">
    <source>
        <dbReference type="ARBA" id="ARBA00022982"/>
    </source>
</evidence>
<gene>
    <name evidence="10" type="ORF">PPROV_000666700</name>
</gene>
<dbReference type="InterPro" id="IPR013766">
    <property type="entry name" value="Thioredoxin_domain"/>
</dbReference>
<evidence type="ECO:0000256" key="7">
    <source>
        <dbReference type="PIRSR" id="PIRSR000077-4"/>
    </source>
</evidence>
<evidence type="ECO:0000256" key="8">
    <source>
        <dbReference type="SAM" id="MobiDB-lite"/>
    </source>
</evidence>
<keyword evidence="1" id="KW-0813">Transport</keyword>
<dbReference type="PRINTS" id="PR00421">
    <property type="entry name" value="THIOREDOXIN"/>
</dbReference>
<dbReference type="InterPro" id="IPR005746">
    <property type="entry name" value="Thioredoxin"/>
</dbReference>
<feature type="site" description="Deprotonates C-terminal active site Cys" evidence="6">
    <location>
        <position position="11"/>
    </location>
</feature>
<proteinExistence type="inferred from homology"/>
<evidence type="ECO:0000259" key="9">
    <source>
        <dbReference type="PROSITE" id="PS51352"/>
    </source>
</evidence>
<feature type="active site" description="Nucleophile" evidence="6">
    <location>
        <position position="20"/>
    </location>
</feature>
<dbReference type="OrthoDB" id="2121326at2759"/>
<evidence type="ECO:0000256" key="4">
    <source>
        <dbReference type="ARBA" id="ARBA00023284"/>
    </source>
</evidence>
<evidence type="ECO:0000256" key="6">
    <source>
        <dbReference type="PIRSR" id="PIRSR000077-1"/>
    </source>
</evidence>
<sequence>MVDSEPLMLVDFFATWCGPCLVLSNQLSALSTGVLKDRIKIAKVDTEKYPALASQWGVQALPTLVLFKEGRMIDRIEGAPNAQQLLQWLQPHLPPSPNASGQEASPSAAA</sequence>
<feature type="active site" description="Nucleophile" evidence="6">
    <location>
        <position position="17"/>
    </location>
</feature>
<evidence type="ECO:0000313" key="11">
    <source>
        <dbReference type="Proteomes" id="UP000660262"/>
    </source>
</evidence>
<feature type="site" description="Contributes to redox potential value" evidence="6">
    <location>
        <position position="19"/>
    </location>
</feature>
<feature type="site" description="Contributes to redox potential value" evidence="6">
    <location>
        <position position="18"/>
    </location>
</feature>
<evidence type="ECO:0000313" key="10">
    <source>
        <dbReference type="EMBL" id="GHP07925.1"/>
    </source>
</evidence>
<dbReference type="Gene3D" id="3.40.30.10">
    <property type="entry name" value="Glutaredoxin"/>
    <property type="match status" value="1"/>
</dbReference>
<feature type="disulfide bond" description="Redox-active" evidence="7">
    <location>
        <begin position="17"/>
        <end position="20"/>
    </location>
</feature>
<keyword evidence="3 7" id="KW-1015">Disulfide bond</keyword>
<dbReference type="PANTHER" id="PTHR45663">
    <property type="entry name" value="GEO12009P1"/>
    <property type="match status" value="1"/>
</dbReference>
<dbReference type="Proteomes" id="UP000660262">
    <property type="component" value="Unassembled WGS sequence"/>
</dbReference>
<dbReference type="GO" id="GO:0015035">
    <property type="term" value="F:protein-disulfide reductase activity"/>
    <property type="evidence" value="ECO:0007669"/>
    <property type="project" value="InterPro"/>
</dbReference>
<dbReference type="InterPro" id="IPR017937">
    <property type="entry name" value="Thioredoxin_CS"/>
</dbReference>
<accession>A0A830HMT6</accession>
<feature type="domain" description="Thioredoxin" evidence="9">
    <location>
        <begin position="1"/>
        <end position="94"/>
    </location>
</feature>
<evidence type="ECO:0000256" key="5">
    <source>
        <dbReference type="PIRNR" id="PIRNR000077"/>
    </source>
</evidence>
<comment type="similarity">
    <text evidence="5">Belongs to the thioredoxin family.</text>
</comment>
<dbReference type="SUPFAM" id="SSF52833">
    <property type="entry name" value="Thioredoxin-like"/>
    <property type="match status" value="1"/>
</dbReference>
<dbReference type="PROSITE" id="PS51352">
    <property type="entry name" value="THIOREDOXIN_2"/>
    <property type="match status" value="1"/>
</dbReference>
<feature type="compositionally biased region" description="Polar residues" evidence="8">
    <location>
        <begin position="98"/>
        <end position="110"/>
    </location>
</feature>
<organism evidence="10 11">
    <name type="scientific">Pycnococcus provasolii</name>
    <dbReference type="NCBI Taxonomy" id="41880"/>
    <lineage>
        <taxon>Eukaryota</taxon>
        <taxon>Viridiplantae</taxon>
        <taxon>Chlorophyta</taxon>
        <taxon>Pseudoscourfieldiophyceae</taxon>
        <taxon>Pseudoscourfieldiales</taxon>
        <taxon>Pycnococcaceae</taxon>
        <taxon>Pycnococcus</taxon>
    </lineage>
</organism>
<evidence type="ECO:0000256" key="3">
    <source>
        <dbReference type="ARBA" id="ARBA00023157"/>
    </source>
</evidence>
<keyword evidence="2" id="KW-0249">Electron transport</keyword>